<sequence length="100" mass="11915">MAKKVVWTEKAELDRKEILSYWKGRNKSNAYPIKLNELFKEATRLIQSNPQIGKLSNNQSVRSKIVKDYLMFYEEYPNEIVILAIWDNRQNPQNQEYFTG</sequence>
<name>A0A1I6YVF8_9BACT</name>
<proteinExistence type="predicted"/>
<organism evidence="2 3">
    <name type="scientific">Algoriphagus locisalis</name>
    <dbReference type="NCBI Taxonomy" id="305507"/>
    <lineage>
        <taxon>Bacteria</taxon>
        <taxon>Pseudomonadati</taxon>
        <taxon>Bacteroidota</taxon>
        <taxon>Cytophagia</taxon>
        <taxon>Cytophagales</taxon>
        <taxon>Cyclobacteriaceae</taxon>
        <taxon>Algoriphagus</taxon>
    </lineage>
</organism>
<dbReference type="OrthoDB" id="1098070at2"/>
<dbReference type="Pfam" id="PF05016">
    <property type="entry name" value="ParE_toxin"/>
    <property type="match status" value="1"/>
</dbReference>
<evidence type="ECO:0000313" key="3">
    <source>
        <dbReference type="Proteomes" id="UP000199673"/>
    </source>
</evidence>
<protein>
    <submittedName>
        <fullName evidence="2">Toxin YoeB</fullName>
    </submittedName>
</protein>
<accession>A0A1I6YVF8</accession>
<gene>
    <name evidence="2" type="ORF">SAMN04489724_1248</name>
</gene>
<keyword evidence="3" id="KW-1185">Reference proteome</keyword>
<evidence type="ECO:0000256" key="1">
    <source>
        <dbReference type="ARBA" id="ARBA00022649"/>
    </source>
</evidence>
<keyword evidence="1" id="KW-1277">Toxin-antitoxin system</keyword>
<dbReference type="AlphaFoldDB" id="A0A1I6YVF8"/>
<dbReference type="Proteomes" id="UP000199673">
    <property type="component" value="Unassembled WGS sequence"/>
</dbReference>
<evidence type="ECO:0000313" key="2">
    <source>
        <dbReference type="EMBL" id="SFT54396.1"/>
    </source>
</evidence>
<dbReference type="STRING" id="305507.SAMN04489724_1248"/>
<dbReference type="RefSeq" id="WP_091691778.1">
    <property type="nucleotide sequence ID" value="NZ_FPBF01000001.1"/>
</dbReference>
<dbReference type="InterPro" id="IPR035093">
    <property type="entry name" value="RelE/ParE_toxin_dom_sf"/>
</dbReference>
<reference evidence="3" key="1">
    <citation type="submission" date="2016-10" db="EMBL/GenBank/DDBJ databases">
        <authorList>
            <person name="Varghese N."/>
            <person name="Submissions S."/>
        </authorList>
    </citation>
    <scope>NUCLEOTIDE SEQUENCE [LARGE SCALE GENOMIC DNA]</scope>
    <source>
        <strain evidence="3">DSM 23445</strain>
    </source>
</reference>
<dbReference type="InterPro" id="IPR007712">
    <property type="entry name" value="RelE/ParE_toxin"/>
</dbReference>
<dbReference type="EMBL" id="FPBF01000001">
    <property type="protein sequence ID" value="SFT54396.1"/>
    <property type="molecule type" value="Genomic_DNA"/>
</dbReference>
<dbReference type="Gene3D" id="3.30.2310.20">
    <property type="entry name" value="RelE-like"/>
    <property type="match status" value="1"/>
</dbReference>